<gene>
    <name evidence="6" type="ORF">IEQ34_026078</name>
</gene>
<dbReference type="PIRSF" id="PIRSF005240">
    <property type="entry name" value="Cytc_biog_CcbS"/>
    <property type="match status" value="1"/>
</dbReference>
<dbReference type="InterPro" id="IPR003569">
    <property type="entry name" value="Cyt_c_biogenesis_plant"/>
</dbReference>
<dbReference type="InterPro" id="IPR003567">
    <property type="entry name" value="Cyt_c_biogenesis"/>
</dbReference>
<evidence type="ECO:0008006" key="8">
    <source>
        <dbReference type="Google" id="ProtNLM"/>
    </source>
</evidence>
<comment type="similarity">
    <text evidence="2">Belongs to the CcmF/CycK/Ccl1/NrfE/CcsA family.</text>
</comment>
<dbReference type="PANTHER" id="PTHR43653">
    <property type="entry name" value="CYTOCHROME C ASSEMBLY PROTEIN-RELATED"/>
    <property type="match status" value="1"/>
</dbReference>
<keyword evidence="7" id="KW-1185">Reference proteome</keyword>
<evidence type="ECO:0000256" key="4">
    <source>
        <dbReference type="ARBA" id="ARBA00023128"/>
    </source>
</evidence>
<keyword evidence="3" id="KW-0201">Cytochrome c-type biogenesis</keyword>
<dbReference type="PRINTS" id="PR01410">
    <property type="entry name" value="CCBIOGENESIS"/>
</dbReference>
<feature type="transmembrane region" description="Helical" evidence="5">
    <location>
        <begin position="394"/>
        <end position="412"/>
    </location>
</feature>
<accession>A0AAV7FN33</accession>
<evidence type="ECO:0000256" key="5">
    <source>
        <dbReference type="SAM" id="Phobius"/>
    </source>
</evidence>
<evidence type="ECO:0000313" key="7">
    <source>
        <dbReference type="Proteomes" id="UP000775213"/>
    </source>
</evidence>
<feature type="transmembrane region" description="Helical" evidence="5">
    <location>
        <begin position="487"/>
        <end position="504"/>
    </location>
</feature>
<feature type="transmembrane region" description="Helical" evidence="5">
    <location>
        <begin position="20"/>
        <end position="37"/>
    </location>
</feature>
<keyword evidence="4" id="KW-0496">Mitochondrion</keyword>
<organism evidence="6 7">
    <name type="scientific">Dendrobium chrysotoxum</name>
    <name type="common">Orchid</name>
    <dbReference type="NCBI Taxonomy" id="161865"/>
    <lineage>
        <taxon>Eukaryota</taxon>
        <taxon>Viridiplantae</taxon>
        <taxon>Streptophyta</taxon>
        <taxon>Embryophyta</taxon>
        <taxon>Tracheophyta</taxon>
        <taxon>Spermatophyta</taxon>
        <taxon>Magnoliopsida</taxon>
        <taxon>Liliopsida</taxon>
        <taxon>Asparagales</taxon>
        <taxon>Orchidaceae</taxon>
        <taxon>Epidendroideae</taxon>
        <taxon>Malaxideae</taxon>
        <taxon>Dendrobiinae</taxon>
        <taxon>Dendrobium</taxon>
    </lineage>
</organism>
<evidence type="ECO:0000256" key="3">
    <source>
        <dbReference type="ARBA" id="ARBA00022748"/>
    </source>
</evidence>
<proteinExistence type="inferred from homology"/>
<dbReference type="Proteomes" id="UP000775213">
    <property type="component" value="Unassembled WGS sequence"/>
</dbReference>
<dbReference type="GO" id="GO:0017004">
    <property type="term" value="P:cytochrome complex assembly"/>
    <property type="evidence" value="ECO:0007669"/>
    <property type="project" value="UniProtKB-KW"/>
</dbReference>
<dbReference type="GO" id="GO:0015232">
    <property type="term" value="F:heme transmembrane transporter activity"/>
    <property type="evidence" value="ECO:0007669"/>
    <property type="project" value="InterPro"/>
</dbReference>
<dbReference type="PRINTS" id="PR01412">
    <property type="entry name" value="CCBSBIOGNSIS"/>
</dbReference>
<keyword evidence="5" id="KW-0472">Membrane</keyword>
<dbReference type="GO" id="GO:0016020">
    <property type="term" value="C:membrane"/>
    <property type="evidence" value="ECO:0007669"/>
    <property type="project" value="InterPro"/>
</dbReference>
<comment type="subcellular location">
    <subcellularLocation>
        <location evidence="1">Mitochondrion</location>
    </subcellularLocation>
</comment>
<evidence type="ECO:0000256" key="2">
    <source>
        <dbReference type="ARBA" id="ARBA00009186"/>
    </source>
</evidence>
<keyword evidence="5" id="KW-1133">Transmembrane helix</keyword>
<dbReference type="EMBL" id="JAGFBR010000684">
    <property type="protein sequence ID" value="KAH0438471.1"/>
    <property type="molecule type" value="Genomic_DNA"/>
</dbReference>
<evidence type="ECO:0000313" key="6">
    <source>
        <dbReference type="EMBL" id="KAH0438471.1"/>
    </source>
</evidence>
<dbReference type="GO" id="GO:0005739">
    <property type="term" value="C:mitochondrion"/>
    <property type="evidence" value="ECO:0007669"/>
    <property type="project" value="UniProtKB-SubCell"/>
</dbReference>
<dbReference type="AlphaFoldDB" id="A0AAV7FN33"/>
<protein>
    <recommendedName>
        <fullName evidence="8">Cytochrome c biogenesis Fn</fullName>
    </recommendedName>
</protein>
<keyword evidence="5" id="KW-0812">Transmembrane</keyword>
<name>A0AAV7FN33_DENCH</name>
<sequence length="546" mass="60593">MSINSFSHYSLFPETPPAFGAAPAFLCILLPFLGLSFRHLPKNLSNSNVLTANAPFFYQISGTWSNHEGSIFSWCWIPSFYGFLLCYRGRPQSHNVSKRRGYRETFPSAFVSNFVRNSILSLQQKSGPQLYTSFGTLVDSELRSRRNRTFDGPALFYAPLDPKMSFALLGAGLSRGSREGKRTNLLLHLARDEKERASSIDEQRIDGALGIALFFSPFLSASSDPFVRNFFVRTEPLAESNPVPQDQLSAIHPPRIYAGAVASAMGFGLCRSKMMNRIVALHSPPMLQDAAEKNGTLLRSAGCVGSHHIRSSLLTRSFKHFGAPALCCKPAHAASAALFRLLFALDRSAMDTGREQAKRVVRNGKKETTTLPLCWTAGANTVVSDQDQARSVRIWILTCRLFFTVGILPGSWSGWLVVSGSRRKCVFYASGISHSSYSFSNSTPSHSWTSLLNTLTLPCCVSGTFSIRSGLLAPVHSSATDDTRGRFLWRFFIIMTGISMNLFYQMKQQASVLRISKKEMVVARSTLVHLRHSARAQSRPVMLWKN</sequence>
<evidence type="ECO:0000256" key="1">
    <source>
        <dbReference type="ARBA" id="ARBA00004173"/>
    </source>
</evidence>
<reference evidence="6 7" key="1">
    <citation type="journal article" date="2021" name="Hortic Res">
        <title>Chromosome-scale assembly of the Dendrobium chrysotoxum genome enhances the understanding of orchid evolution.</title>
        <authorList>
            <person name="Zhang Y."/>
            <person name="Zhang G.Q."/>
            <person name="Zhang D."/>
            <person name="Liu X.D."/>
            <person name="Xu X.Y."/>
            <person name="Sun W.H."/>
            <person name="Yu X."/>
            <person name="Zhu X."/>
            <person name="Wang Z.W."/>
            <person name="Zhao X."/>
            <person name="Zhong W.Y."/>
            <person name="Chen H."/>
            <person name="Yin W.L."/>
            <person name="Huang T."/>
            <person name="Niu S.C."/>
            <person name="Liu Z.J."/>
        </authorList>
    </citation>
    <scope>NUCLEOTIDE SEQUENCE [LARGE SCALE GENOMIC DNA]</scope>
    <source>
        <strain evidence="6">Lindl</strain>
    </source>
</reference>
<dbReference type="PANTHER" id="PTHR43653:SF1">
    <property type="entry name" value="CYTOCHROME C-TYPE BIOGENESIS PROTEIN CCMF"/>
    <property type="match status" value="1"/>
</dbReference>
<comment type="caution">
    <text evidence="6">The sequence shown here is derived from an EMBL/GenBank/DDBJ whole genome shotgun (WGS) entry which is preliminary data.</text>
</comment>